<reference evidence="1 2" key="1">
    <citation type="submission" date="2021-03" db="EMBL/GenBank/DDBJ databases">
        <title>Sequencing the genomes of 1000 actinobacteria strains.</title>
        <authorList>
            <person name="Klenk H.-P."/>
        </authorList>
    </citation>
    <scope>NUCLEOTIDE SEQUENCE [LARGE SCALE GENOMIC DNA]</scope>
    <source>
        <strain evidence="1 2">DSM 46670</strain>
    </source>
</reference>
<evidence type="ECO:0008006" key="3">
    <source>
        <dbReference type="Google" id="ProtNLM"/>
    </source>
</evidence>
<dbReference type="Proteomes" id="UP001519332">
    <property type="component" value="Unassembled WGS sequence"/>
</dbReference>
<comment type="caution">
    <text evidence="1">The sequence shown here is derived from an EMBL/GenBank/DDBJ whole genome shotgun (WGS) entry which is preliminary data.</text>
</comment>
<dbReference type="InterPro" id="IPR022172">
    <property type="entry name" value="DUF3703"/>
</dbReference>
<name>A0ABS4TCV0_9PSEU</name>
<keyword evidence="2" id="KW-1185">Reference proteome</keyword>
<protein>
    <recommendedName>
        <fullName evidence="3">DUF3703 domain-containing protein</fullName>
    </recommendedName>
</protein>
<evidence type="ECO:0000313" key="2">
    <source>
        <dbReference type="Proteomes" id="UP001519332"/>
    </source>
</evidence>
<dbReference type="RefSeq" id="WP_209637616.1">
    <property type="nucleotide sequence ID" value="NZ_JAGINW010000001.1"/>
</dbReference>
<evidence type="ECO:0000313" key="1">
    <source>
        <dbReference type="EMBL" id="MBP2322262.1"/>
    </source>
</evidence>
<gene>
    <name evidence="1" type="ORF">JOF56_002647</name>
</gene>
<organism evidence="1 2">
    <name type="scientific">Kibdelosporangium banguiense</name>
    <dbReference type="NCBI Taxonomy" id="1365924"/>
    <lineage>
        <taxon>Bacteria</taxon>
        <taxon>Bacillati</taxon>
        <taxon>Actinomycetota</taxon>
        <taxon>Actinomycetes</taxon>
        <taxon>Pseudonocardiales</taxon>
        <taxon>Pseudonocardiaceae</taxon>
        <taxon>Kibdelosporangium</taxon>
    </lineage>
</organism>
<proteinExistence type="predicted"/>
<accession>A0ABS4TCV0</accession>
<sequence length="82" mass="9147">MTYDDEMSLGRDALLCGEWLTAYAHFGKAHGLGHDVRRQHLAAHRACLRAAWAGRSPGRIGTQLFLLTWAFVLERDRTPVGA</sequence>
<dbReference type="EMBL" id="JAGINW010000001">
    <property type="protein sequence ID" value="MBP2322262.1"/>
    <property type="molecule type" value="Genomic_DNA"/>
</dbReference>
<dbReference type="Pfam" id="PF12487">
    <property type="entry name" value="DUF3703"/>
    <property type="match status" value="1"/>
</dbReference>